<protein>
    <submittedName>
        <fullName evidence="1">Uncharacterized protein</fullName>
    </submittedName>
</protein>
<evidence type="ECO:0000313" key="1">
    <source>
        <dbReference type="EMBL" id="MBX66687.1"/>
    </source>
</evidence>
<dbReference type="EMBL" id="GGEC01086203">
    <property type="protein sequence ID" value="MBX66687.1"/>
    <property type="molecule type" value="Transcribed_RNA"/>
</dbReference>
<organism evidence="1">
    <name type="scientific">Rhizophora mucronata</name>
    <name type="common">Asiatic mangrove</name>
    <dbReference type="NCBI Taxonomy" id="61149"/>
    <lineage>
        <taxon>Eukaryota</taxon>
        <taxon>Viridiplantae</taxon>
        <taxon>Streptophyta</taxon>
        <taxon>Embryophyta</taxon>
        <taxon>Tracheophyta</taxon>
        <taxon>Spermatophyta</taxon>
        <taxon>Magnoliopsida</taxon>
        <taxon>eudicotyledons</taxon>
        <taxon>Gunneridae</taxon>
        <taxon>Pentapetalae</taxon>
        <taxon>rosids</taxon>
        <taxon>fabids</taxon>
        <taxon>Malpighiales</taxon>
        <taxon>Rhizophoraceae</taxon>
        <taxon>Rhizophora</taxon>
    </lineage>
</organism>
<name>A0A2P2QIE4_RHIMU</name>
<reference evidence="1" key="1">
    <citation type="submission" date="2018-02" db="EMBL/GenBank/DDBJ databases">
        <title>Rhizophora mucronata_Transcriptome.</title>
        <authorList>
            <person name="Meera S.P."/>
            <person name="Sreeshan A."/>
            <person name="Augustine A."/>
        </authorList>
    </citation>
    <scope>NUCLEOTIDE SEQUENCE</scope>
    <source>
        <tissue evidence="1">Leaf</tissue>
    </source>
</reference>
<proteinExistence type="predicted"/>
<sequence length="40" mass="4634">MEYHSSCICLAHFTIQRIFESINPAPLPLLFVPFSAFVFF</sequence>
<dbReference type="AlphaFoldDB" id="A0A2P2QIE4"/>
<accession>A0A2P2QIE4</accession>